<evidence type="ECO:0000313" key="3">
    <source>
        <dbReference type="Proteomes" id="UP001165083"/>
    </source>
</evidence>
<feature type="region of interest" description="Disordered" evidence="1">
    <location>
        <begin position="286"/>
        <end position="407"/>
    </location>
</feature>
<feature type="compositionally biased region" description="Low complexity" evidence="1">
    <location>
        <begin position="660"/>
        <end position="722"/>
    </location>
</feature>
<proteinExistence type="predicted"/>
<sequence>MFRHNFGPPLSSETVSLISLYGRAVQDTGVGSSDSELPALCCRHQSPDGGEQTVRMWSTWLVFVHQGDGAVAARVRSILEIHTGQDIFVAVVSVVETKMAAGIEGQCVQAHGYMEKPLAEFKEGTDSPSAWVVQIEPQWKGDWDNAKGDEGLVALYKELKKSNNAKDIRTMLDSDTKLYGQDCGFTDPNATPKDPPTTGDATFSRGIVHAGPCKIWLDDKMVLQNDDCQSAYGDGTKKTISVFKPVDYSSCPAGGCMFRFYWLALQRLDGKTWWQVYKNCVPLSGPAGGGSSQTTQSSGSSTSQTLPSSGESDSPSSGESESPSSGESDSPSSSASDSPSSGASESPSSGDSESPSSGESDSPSSGESESPSSGDSDSPSTESTPAPESPSVETPDASSAPLRSSRSIKFRPDQASLVPQLVVVAAEYHLTELFVAATGSPHFWFCSDRSTSVHSPLLPCSAAELFGTMVSTSTVLSVVAGIAASLSQVNAHGYMYIPLSEFTDSVTSAWIVQIEPQWAGNWDSCSSSDDDCLTTLYTSLKSSNGYSDIRTLLDSDTSLYGANCGFTNPDATPKDPPTTGDATFSRGMVHAGPCEIWLDDTMVLSNDDCQTAYGDGSQEKASVFTPVDYSSCSSSGCMLRFYWLAFQGVDSKIVWQVSSTTESSSTQETSTTSGSGTSSDTSAATEAPSTDAPEATTAASTANEATTETTTDSSVSTPSPSEKCNARKRQ</sequence>
<dbReference type="AlphaFoldDB" id="A0A9W6TJG1"/>
<feature type="compositionally biased region" description="Low complexity" evidence="1">
    <location>
        <begin position="292"/>
        <end position="391"/>
    </location>
</feature>
<feature type="region of interest" description="Disordered" evidence="1">
    <location>
        <begin position="660"/>
        <end position="730"/>
    </location>
</feature>
<comment type="caution">
    <text evidence="2">The sequence shown here is derived from an EMBL/GenBank/DDBJ whole genome shotgun (WGS) entry which is preliminary data.</text>
</comment>
<evidence type="ECO:0000256" key="1">
    <source>
        <dbReference type="SAM" id="MobiDB-lite"/>
    </source>
</evidence>
<dbReference type="Proteomes" id="UP001165083">
    <property type="component" value="Unassembled WGS sequence"/>
</dbReference>
<accession>A0A9W6TJG1</accession>
<gene>
    <name evidence="2" type="ORF">Plil01_000375700</name>
</gene>
<organism evidence="2 3">
    <name type="scientific">Phytophthora lilii</name>
    <dbReference type="NCBI Taxonomy" id="2077276"/>
    <lineage>
        <taxon>Eukaryota</taxon>
        <taxon>Sar</taxon>
        <taxon>Stramenopiles</taxon>
        <taxon>Oomycota</taxon>
        <taxon>Peronosporomycetes</taxon>
        <taxon>Peronosporales</taxon>
        <taxon>Peronosporaceae</taxon>
        <taxon>Phytophthora</taxon>
    </lineage>
</organism>
<name>A0A9W6TJG1_9STRA</name>
<dbReference type="OrthoDB" id="10498358at2759"/>
<reference evidence="2" key="1">
    <citation type="submission" date="2023-04" db="EMBL/GenBank/DDBJ databases">
        <title>Phytophthora lilii NBRC 32176.</title>
        <authorList>
            <person name="Ichikawa N."/>
            <person name="Sato H."/>
            <person name="Tonouchi N."/>
        </authorList>
    </citation>
    <scope>NUCLEOTIDE SEQUENCE</scope>
    <source>
        <strain evidence="2">NBRC 32176</strain>
    </source>
</reference>
<dbReference type="EMBL" id="BSXW01000151">
    <property type="protein sequence ID" value="GMF13265.1"/>
    <property type="molecule type" value="Genomic_DNA"/>
</dbReference>
<keyword evidence="3" id="KW-1185">Reference proteome</keyword>
<protein>
    <submittedName>
        <fullName evidence="2">Unnamed protein product</fullName>
    </submittedName>
</protein>
<evidence type="ECO:0000313" key="2">
    <source>
        <dbReference type="EMBL" id="GMF13265.1"/>
    </source>
</evidence>